<evidence type="ECO:0000313" key="1">
    <source>
        <dbReference type="EMBL" id="CAF2950041.1"/>
    </source>
</evidence>
<dbReference type="GO" id="GO:0003676">
    <property type="term" value="F:nucleic acid binding"/>
    <property type="evidence" value="ECO:0007669"/>
    <property type="project" value="InterPro"/>
</dbReference>
<dbReference type="AlphaFoldDB" id="A0A7R8CW34"/>
<keyword evidence="2" id="KW-1185">Reference proteome</keyword>
<protein>
    <submittedName>
        <fullName evidence="1">(salmon louse) hypothetical protein</fullName>
    </submittedName>
</protein>
<dbReference type="EMBL" id="HG994584">
    <property type="protein sequence ID" value="CAF2950041.1"/>
    <property type="molecule type" value="Genomic_DNA"/>
</dbReference>
<dbReference type="Gene3D" id="3.30.420.10">
    <property type="entry name" value="Ribonuclease H-like superfamily/Ribonuclease H"/>
    <property type="match status" value="1"/>
</dbReference>
<name>A0A7R8CW34_LEPSM</name>
<dbReference type="InterPro" id="IPR036397">
    <property type="entry name" value="RNaseH_sf"/>
</dbReference>
<reference evidence="1" key="1">
    <citation type="submission" date="2021-02" db="EMBL/GenBank/DDBJ databases">
        <authorList>
            <person name="Bekaert M."/>
        </authorList>
    </citation>
    <scope>NUCLEOTIDE SEQUENCE</scope>
    <source>
        <strain evidence="1">IoA-00</strain>
    </source>
</reference>
<dbReference type="Proteomes" id="UP000675881">
    <property type="component" value="Chromosome 5"/>
</dbReference>
<gene>
    <name evidence="1" type="ORF">LSAA_10729</name>
</gene>
<evidence type="ECO:0000313" key="2">
    <source>
        <dbReference type="Proteomes" id="UP000675881"/>
    </source>
</evidence>
<proteinExistence type="predicted"/>
<accession>A0A7R8CW34</accession>
<organism evidence="1 2">
    <name type="scientific">Lepeophtheirus salmonis</name>
    <name type="common">Salmon louse</name>
    <name type="synonym">Caligus salmonis</name>
    <dbReference type="NCBI Taxonomy" id="72036"/>
    <lineage>
        <taxon>Eukaryota</taxon>
        <taxon>Metazoa</taxon>
        <taxon>Ecdysozoa</taxon>
        <taxon>Arthropoda</taxon>
        <taxon>Crustacea</taxon>
        <taxon>Multicrustacea</taxon>
        <taxon>Hexanauplia</taxon>
        <taxon>Copepoda</taxon>
        <taxon>Siphonostomatoida</taxon>
        <taxon>Caligidae</taxon>
        <taxon>Lepeophtheirus</taxon>
    </lineage>
</organism>
<sequence>MSDSGLSDLNTMHQTFRLKAHSYVFDILEGQLEPILARTKSTGPISSRKLVHRRYDVIFQHDSAPVHTAVITESWFKDQNLQFWGKGVGKGNSQDIYPIENLWSILKDRINSLSSVP</sequence>